<evidence type="ECO:0008006" key="3">
    <source>
        <dbReference type="Google" id="ProtNLM"/>
    </source>
</evidence>
<reference evidence="1" key="1">
    <citation type="journal article" date="2020" name="Stud. Mycol.">
        <title>101 Dothideomycetes genomes: a test case for predicting lifestyles and emergence of pathogens.</title>
        <authorList>
            <person name="Haridas S."/>
            <person name="Albert R."/>
            <person name="Binder M."/>
            <person name="Bloem J."/>
            <person name="Labutti K."/>
            <person name="Salamov A."/>
            <person name="Andreopoulos B."/>
            <person name="Baker S."/>
            <person name="Barry K."/>
            <person name="Bills G."/>
            <person name="Bluhm B."/>
            <person name="Cannon C."/>
            <person name="Castanera R."/>
            <person name="Culley D."/>
            <person name="Daum C."/>
            <person name="Ezra D."/>
            <person name="Gonzalez J."/>
            <person name="Henrissat B."/>
            <person name="Kuo A."/>
            <person name="Liang C."/>
            <person name="Lipzen A."/>
            <person name="Lutzoni F."/>
            <person name="Magnuson J."/>
            <person name="Mondo S."/>
            <person name="Nolan M."/>
            <person name="Ohm R."/>
            <person name="Pangilinan J."/>
            <person name="Park H.-J."/>
            <person name="Ramirez L."/>
            <person name="Alfaro M."/>
            <person name="Sun H."/>
            <person name="Tritt A."/>
            <person name="Yoshinaga Y."/>
            <person name="Zwiers L.-H."/>
            <person name="Turgeon B."/>
            <person name="Goodwin S."/>
            <person name="Spatafora J."/>
            <person name="Crous P."/>
            <person name="Grigoriev I."/>
        </authorList>
    </citation>
    <scope>NUCLEOTIDE SEQUENCE</scope>
    <source>
        <strain evidence="1">CBS 675.92</strain>
    </source>
</reference>
<sequence length="276" mass="31228">KETVRDCSLRYLYIGPLNKWDRFSEGVSKFYNSGELQKALDRCKIIGVDLDDRIRHKWKAFATLEHTKIGAEIGLHGRFMATATTKVQAVIKTLLDPAYGADSKREALPVLPNKFACGDAKIVNIEVRRSMETEPDIVFTMPDTGEGKKVPLIGEVKSCSTYNISDHHKDFTSQRSQSIRNLLGQIARDMRERGIRFGFITTYKETLYLKISKQPQNGEYALYYSNIIKHTDAVAQGSKSGALTSISVRLAILYLLHRVSEKDTSTWSFKPEKIDT</sequence>
<protein>
    <recommendedName>
        <fullName evidence="3">Fungal-type protein kinase domain-containing protein</fullName>
    </recommendedName>
</protein>
<name>A0A6A5TQJ7_9PLEO</name>
<feature type="non-terminal residue" evidence="1">
    <location>
        <position position="276"/>
    </location>
</feature>
<accession>A0A6A5TQJ7</accession>
<evidence type="ECO:0000313" key="2">
    <source>
        <dbReference type="Proteomes" id="UP000800035"/>
    </source>
</evidence>
<gene>
    <name evidence="1" type="ORF">CC80DRAFT_379672</name>
</gene>
<dbReference type="Proteomes" id="UP000800035">
    <property type="component" value="Unassembled WGS sequence"/>
</dbReference>
<dbReference type="AlphaFoldDB" id="A0A6A5TQJ7"/>
<dbReference type="EMBL" id="ML976995">
    <property type="protein sequence ID" value="KAF1955193.1"/>
    <property type="molecule type" value="Genomic_DNA"/>
</dbReference>
<keyword evidence="2" id="KW-1185">Reference proteome</keyword>
<dbReference type="OrthoDB" id="3796275at2759"/>
<evidence type="ECO:0000313" key="1">
    <source>
        <dbReference type="EMBL" id="KAF1955193.1"/>
    </source>
</evidence>
<feature type="non-terminal residue" evidence="1">
    <location>
        <position position="1"/>
    </location>
</feature>
<organism evidence="1 2">
    <name type="scientific">Byssothecium circinans</name>
    <dbReference type="NCBI Taxonomy" id="147558"/>
    <lineage>
        <taxon>Eukaryota</taxon>
        <taxon>Fungi</taxon>
        <taxon>Dikarya</taxon>
        <taxon>Ascomycota</taxon>
        <taxon>Pezizomycotina</taxon>
        <taxon>Dothideomycetes</taxon>
        <taxon>Pleosporomycetidae</taxon>
        <taxon>Pleosporales</taxon>
        <taxon>Massarineae</taxon>
        <taxon>Massarinaceae</taxon>
        <taxon>Byssothecium</taxon>
    </lineage>
</organism>
<proteinExistence type="predicted"/>